<proteinExistence type="predicted"/>
<dbReference type="EMBL" id="FOWD01000022">
    <property type="protein sequence ID" value="SFO38754.1"/>
    <property type="molecule type" value="Genomic_DNA"/>
</dbReference>
<dbReference type="InterPro" id="IPR005149">
    <property type="entry name" value="Tscrpt_reg_PadR_N"/>
</dbReference>
<keyword evidence="3" id="KW-1185">Reference proteome</keyword>
<gene>
    <name evidence="2" type="ORF">SAMN04489757_1226</name>
</gene>
<name>A0A1I5GRR2_9FIRM</name>
<reference evidence="2 3" key="1">
    <citation type="submission" date="2016-10" db="EMBL/GenBank/DDBJ databases">
        <authorList>
            <person name="de Groot N.N."/>
        </authorList>
    </citation>
    <scope>NUCLEOTIDE SEQUENCE [LARGE SCALE GENOMIC DNA]</scope>
    <source>
        <strain evidence="2 3">DSM 1283</strain>
    </source>
</reference>
<dbReference type="Proteomes" id="UP000198806">
    <property type="component" value="Unassembled WGS sequence"/>
</dbReference>
<dbReference type="Gene3D" id="1.10.10.10">
    <property type="entry name" value="Winged helix-like DNA-binding domain superfamily/Winged helix DNA-binding domain"/>
    <property type="match status" value="1"/>
</dbReference>
<dbReference type="OrthoDB" id="9783723at2"/>
<dbReference type="PANTHER" id="PTHR43252">
    <property type="entry name" value="TRANSCRIPTIONAL REGULATOR YQJI"/>
    <property type="match status" value="1"/>
</dbReference>
<dbReference type="InterPro" id="IPR036388">
    <property type="entry name" value="WH-like_DNA-bd_sf"/>
</dbReference>
<dbReference type="SUPFAM" id="SSF46785">
    <property type="entry name" value="Winged helix' DNA-binding domain"/>
    <property type="match status" value="1"/>
</dbReference>
<evidence type="ECO:0000313" key="3">
    <source>
        <dbReference type="Proteomes" id="UP000198806"/>
    </source>
</evidence>
<dbReference type="Pfam" id="PF03551">
    <property type="entry name" value="PadR"/>
    <property type="match status" value="1"/>
</dbReference>
<accession>A0A1I5GRR2</accession>
<dbReference type="RefSeq" id="WP_091687234.1">
    <property type="nucleotide sequence ID" value="NZ_JAWHGJ010000027.1"/>
</dbReference>
<evidence type="ECO:0000313" key="2">
    <source>
        <dbReference type="EMBL" id="SFO38754.1"/>
    </source>
</evidence>
<dbReference type="STRING" id="1527.SAMN04489757_1226"/>
<keyword evidence="2" id="KW-0238">DNA-binding</keyword>
<protein>
    <submittedName>
        <fullName evidence="2">DNA-binding transcriptional regulator, PadR family</fullName>
    </submittedName>
</protein>
<evidence type="ECO:0000259" key="1">
    <source>
        <dbReference type="Pfam" id="PF03551"/>
    </source>
</evidence>
<feature type="domain" description="Transcription regulator PadR N-terminal" evidence="1">
    <location>
        <begin position="7"/>
        <end position="79"/>
    </location>
</feature>
<dbReference type="AlphaFoldDB" id="A0A1I5GRR2"/>
<organism evidence="2 3">
    <name type="scientific">Anaerocolumna aminovalerica</name>
    <dbReference type="NCBI Taxonomy" id="1527"/>
    <lineage>
        <taxon>Bacteria</taxon>
        <taxon>Bacillati</taxon>
        <taxon>Bacillota</taxon>
        <taxon>Clostridia</taxon>
        <taxon>Lachnospirales</taxon>
        <taxon>Lachnospiraceae</taxon>
        <taxon>Anaerocolumna</taxon>
    </lineage>
</organism>
<sequence length="184" mass="21822">MIELIILGFLSYNYPLTLYDIKKGMERSTEYFASTSQGAIHPALVKLEKNGYINSKEEVKNNRIKKFYSITDSGRERFSKLMRQDLGPDKYKSTQLLKMLFFNELTKDERLVSISTHIKYFRDMHQDLIHIRDEGRLRLEEMGLSLETFKPAKYENDALEFGLAYSSFIIKWFEDYLKRIEEES</sequence>
<dbReference type="PANTHER" id="PTHR43252:SF6">
    <property type="entry name" value="NEGATIVE TRANSCRIPTION REGULATOR PADR"/>
    <property type="match status" value="1"/>
</dbReference>
<dbReference type="GO" id="GO:0003677">
    <property type="term" value="F:DNA binding"/>
    <property type="evidence" value="ECO:0007669"/>
    <property type="project" value="UniProtKB-KW"/>
</dbReference>
<dbReference type="InterPro" id="IPR036390">
    <property type="entry name" value="WH_DNA-bd_sf"/>
</dbReference>